<evidence type="ECO:0000256" key="1">
    <source>
        <dbReference type="ARBA" id="ARBA00000870"/>
    </source>
</evidence>
<dbReference type="PATRIC" id="fig|1618.3.peg.1740"/>
<dbReference type="Gene3D" id="3.30.70.360">
    <property type="match status" value="1"/>
</dbReference>
<evidence type="ECO:0000259" key="12">
    <source>
        <dbReference type="Pfam" id="PF07687"/>
    </source>
</evidence>
<keyword evidence="6" id="KW-0378">Hydrolase</keyword>
<evidence type="ECO:0000313" key="13">
    <source>
        <dbReference type="EMBL" id="KRN31591.1"/>
    </source>
</evidence>
<organism evidence="13 14">
    <name type="scientific">Liquorilactobacillus mali</name>
    <dbReference type="NCBI Taxonomy" id="1618"/>
    <lineage>
        <taxon>Bacteria</taxon>
        <taxon>Bacillati</taxon>
        <taxon>Bacillota</taxon>
        <taxon>Bacilli</taxon>
        <taxon>Lactobacillales</taxon>
        <taxon>Lactobacillaceae</taxon>
        <taxon>Liquorilactobacillus</taxon>
    </lineage>
</organism>
<dbReference type="GO" id="GO:0006508">
    <property type="term" value="P:proteolysis"/>
    <property type="evidence" value="ECO:0007669"/>
    <property type="project" value="UniProtKB-UniRule"/>
</dbReference>
<dbReference type="Gene3D" id="3.40.630.10">
    <property type="entry name" value="Zn peptidases"/>
    <property type="match status" value="1"/>
</dbReference>
<dbReference type="NCBIfam" id="NF003976">
    <property type="entry name" value="PRK05469.1"/>
    <property type="match status" value="1"/>
</dbReference>
<evidence type="ECO:0000256" key="5">
    <source>
        <dbReference type="ARBA" id="ARBA00022723"/>
    </source>
</evidence>
<dbReference type="EC" id="3.4.11.4" evidence="9"/>
<evidence type="ECO:0000256" key="9">
    <source>
        <dbReference type="NCBIfam" id="TIGR01882"/>
    </source>
</evidence>
<dbReference type="SUPFAM" id="SSF55031">
    <property type="entry name" value="Bacterial exopeptidase dimerisation domain"/>
    <property type="match status" value="1"/>
</dbReference>
<feature type="binding site" evidence="11">
    <location>
        <position position="85"/>
    </location>
    <ligand>
        <name>Zn(2+)</name>
        <dbReference type="ChEBI" id="CHEBI:29105"/>
        <label>1</label>
    </ligand>
</feature>
<proteinExistence type="inferred from homology"/>
<dbReference type="OrthoDB" id="9804934at2"/>
<dbReference type="InterPro" id="IPR002933">
    <property type="entry name" value="Peptidase_M20"/>
</dbReference>
<dbReference type="InterPro" id="IPR001261">
    <property type="entry name" value="ArgE/DapE_CS"/>
</dbReference>
<keyword evidence="5 11" id="KW-0479">Metal-binding</keyword>
<reference evidence="13 14" key="1">
    <citation type="journal article" date="2015" name="Genome Announc.">
        <title>Expanding the biotechnology potential of lactobacilli through comparative genomics of 213 strains and associated genera.</title>
        <authorList>
            <person name="Sun Z."/>
            <person name="Harris H.M."/>
            <person name="McCann A."/>
            <person name="Guo C."/>
            <person name="Argimon S."/>
            <person name="Zhang W."/>
            <person name="Yang X."/>
            <person name="Jeffery I.B."/>
            <person name="Cooney J.C."/>
            <person name="Kagawa T.F."/>
            <person name="Liu W."/>
            <person name="Song Y."/>
            <person name="Salvetti E."/>
            <person name="Wrobel A."/>
            <person name="Rasinkangas P."/>
            <person name="Parkhill J."/>
            <person name="Rea M.C."/>
            <person name="O'Sullivan O."/>
            <person name="Ritari J."/>
            <person name="Douillard F.P."/>
            <person name="Paul Ross R."/>
            <person name="Yang R."/>
            <person name="Briner A.E."/>
            <person name="Felis G.E."/>
            <person name="de Vos W.M."/>
            <person name="Barrangou R."/>
            <person name="Klaenhammer T.R."/>
            <person name="Caufield P.W."/>
            <person name="Cui Y."/>
            <person name="Zhang H."/>
            <person name="O'Toole P.W."/>
        </authorList>
    </citation>
    <scope>NUCLEOTIDE SEQUENCE [LARGE SCALE GENOMIC DNA]</scope>
    <source>
        <strain evidence="13 14">ATCC 27304</strain>
    </source>
</reference>
<dbReference type="RefSeq" id="WP_056990737.1">
    <property type="nucleotide sequence ID" value="NZ_JATAAJ010000004.1"/>
</dbReference>
<dbReference type="PANTHER" id="PTHR42994:SF1">
    <property type="entry name" value="PEPTIDASE T"/>
    <property type="match status" value="1"/>
</dbReference>
<feature type="binding site" evidence="11">
    <location>
        <position position="147"/>
    </location>
    <ligand>
        <name>Zn(2+)</name>
        <dbReference type="ChEBI" id="CHEBI:29105"/>
        <label>2</label>
    </ligand>
</feature>
<dbReference type="Pfam" id="PF01546">
    <property type="entry name" value="Peptidase_M20"/>
    <property type="match status" value="1"/>
</dbReference>
<feature type="active site" evidence="10">
    <location>
        <position position="87"/>
    </location>
</feature>
<accession>A0A0R2G1Y1</accession>
<evidence type="ECO:0000256" key="10">
    <source>
        <dbReference type="PIRSR" id="PIRSR037215-1"/>
    </source>
</evidence>
<dbReference type="GO" id="GO:0008237">
    <property type="term" value="F:metallopeptidase activity"/>
    <property type="evidence" value="ECO:0007669"/>
    <property type="project" value="UniProtKB-KW"/>
</dbReference>
<evidence type="ECO:0000256" key="7">
    <source>
        <dbReference type="ARBA" id="ARBA00022833"/>
    </source>
</evidence>
<feature type="active site" description="Proton acceptor" evidence="10">
    <location>
        <position position="181"/>
    </location>
</feature>
<dbReference type="AlphaFoldDB" id="A0A0R2G1Y1"/>
<feature type="binding site" evidence="11">
    <location>
        <position position="386"/>
    </location>
    <ligand>
        <name>Zn(2+)</name>
        <dbReference type="ChEBI" id="CHEBI:29105"/>
        <label>2</label>
    </ligand>
</feature>
<comment type="catalytic activity">
    <reaction evidence="1">
        <text>Release of the N-terminal residue from a tripeptide.</text>
        <dbReference type="EC" id="3.4.11.4"/>
    </reaction>
</comment>
<evidence type="ECO:0000256" key="11">
    <source>
        <dbReference type="PIRSR" id="PIRSR037215-2"/>
    </source>
</evidence>
<dbReference type="STRING" id="1618.IV36_GL001713"/>
<dbReference type="NCBIfam" id="TIGR01882">
    <property type="entry name" value="peptidase-T"/>
    <property type="match status" value="1"/>
</dbReference>
<dbReference type="NCBIfam" id="NF009920">
    <property type="entry name" value="PRK13381.1"/>
    <property type="match status" value="1"/>
</dbReference>
<feature type="binding site" evidence="11">
    <location>
        <position position="204"/>
    </location>
    <ligand>
        <name>Zn(2+)</name>
        <dbReference type="ChEBI" id="CHEBI:29105"/>
        <label>1</label>
    </ligand>
</feature>
<comment type="caution">
    <text evidence="13">The sequence shown here is derived from an EMBL/GenBank/DDBJ whole genome shotgun (WGS) entry which is preliminary data.</text>
</comment>
<dbReference type="SUPFAM" id="SSF53187">
    <property type="entry name" value="Zn-dependent exopeptidases"/>
    <property type="match status" value="1"/>
</dbReference>
<dbReference type="GO" id="GO:0008270">
    <property type="term" value="F:zinc ion binding"/>
    <property type="evidence" value="ECO:0007669"/>
    <property type="project" value="InterPro"/>
</dbReference>
<dbReference type="CDD" id="cd03892">
    <property type="entry name" value="M20_peptT"/>
    <property type="match status" value="1"/>
</dbReference>
<evidence type="ECO:0000256" key="2">
    <source>
        <dbReference type="ARBA" id="ARBA00009692"/>
    </source>
</evidence>
<evidence type="ECO:0000256" key="8">
    <source>
        <dbReference type="ARBA" id="ARBA00023049"/>
    </source>
</evidence>
<feature type="binding site" evidence="11">
    <location>
        <position position="182"/>
    </location>
    <ligand>
        <name>Zn(2+)</name>
        <dbReference type="ChEBI" id="CHEBI:29105"/>
        <label>2</label>
    </ligand>
</feature>
<gene>
    <name evidence="13" type="ORF">IV36_GL001713</name>
</gene>
<dbReference type="Pfam" id="PF07687">
    <property type="entry name" value="M20_dimer"/>
    <property type="match status" value="1"/>
</dbReference>
<protein>
    <recommendedName>
        <fullName evidence="9">Peptidase T</fullName>
        <ecNumber evidence="9">3.4.11.4</ecNumber>
    </recommendedName>
</protein>
<keyword evidence="4" id="KW-0645">Protease</keyword>
<comment type="similarity">
    <text evidence="2">Belongs to the peptidase M20B family.</text>
</comment>
<dbReference type="EMBL" id="JQAR01000004">
    <property type="protein sequence ID" value="KRN31591.1"/>
    <property type="molecule type" value="Genomic_DNA"/>
</dbReference>
<evidence type="ECO:0000256" key="4">
    <source>
        <dbReference type="ARBA" id="ARBA00022670"/>
    </source>
</evidence>
<evidence type="ECO:0000256" key="6">
    <source>
        <dbReference type="ARBA" id="ARBA00022801"/>
    </source>
</evidence>
<feature type="domain" description="Peptidase M20 dimerisation" evidence="12">
    <location>
        <begin position="214"/>
        <end position="311"/>
    </location>
</feature>
<dbReference type="InterPro" id="IPR011650">
    <property type="entry name" value="Peptidase_M20_dimer"/>
</dbReference>
<evidence type="ECO:0000313" key="14">
    <source>
        <dbReference type="Proteomes" id="UP000051727"/>
    </source>
</evidence>
<dbReference type="InterPro" id="IPR036264">
    <property type="entry name" value="Bact_exopeptidase_dim_dom"/>
</dbReference>
<evidence type="ECO:0000256" key="3">
    <source>
        <dbReference type="ARBA" id="ARBA00022438"/>
    </source>
</evidence>
<dbReference type="GO" id="GO:0045148">
    <property type="term" value="F:tripeptide aminopeptidase activity"/>
    <property type="evidence" value="ECO:0007669"/>
    <property type="project" value="UniProtKB-UniRule"/>
</dbReference>
<dbReference type="PROSITE" id="PS00758">
    <property type="entry name" value="ARGE_DAPE_CPG2_1"/>
    <property type="match status" value="1"/>
</dbReference>
<sequence>MIEDEYNDFIEKKFIEYAKVNTRSDEESKKIPTTSGQVKLAKIIVNDLKRIGVANIVYDQNDGYVVASLSANIKENIDTIGFIAHLDTANFKSENIKPIVHRNYDGNDVVLNAGKKITMSLDEFPNLKNYTGQTLITSDGTTLLGVDDKAGIIEIITAFKYLIAHPDIKHGEIFAAFGPDEEIGYGAKRFDIRKFKASFAYTLDNGLPGQIEDETFNAAQAKIRVKGTSVHPGDAFGTMINATTIANKIITALPENEVPEKSKGRDGFFLVTESNTTVSEAYLNIIIRDFDDKKFLMKKVLLKDIVDKINQKFDYERVTLEMQDQYHNIKTDINKTPYIIDLVKRAYTKLGLKTTVHPFRGGTDGNAITEKGIPTPNLFNGGENFHGQYEFITVEAMKLTANMVVEIIKEHVIYSNE</sequence>
<dbReference type="GO" id="GO:0006518">
    <property type="term" value="P:peptide metabolic process"/>
    <property type="evidence" value="ECO:0007669"/>
    <property type="project" value="InterPro"/>
</dbReference>
<dbReference type="PANTHER" id="PTHR42994">
    <property type="entry name" value="PEPTIDASE T"/>
    <property type="match status" value="1"/>
</dbReference>
<keyword evidence="8" id="KW-0482">Metalloprotease</keyword>
<dbReference type="PIRSF" id="PIRSF037215">
    <property type="entry name" value="Peptidase_M20B"/>
    <property type="match status" value="1"/>
</dbReference>
<dbReference type="InterPro" id="IPR010161">
    <property type="entry name" value="Peptidase_M20B"/>
</dbReference>
<feature type="binding site" evidence="11">
    <location>
        <position position="147"/>
    </location>
    <ligand>
        <name>Zn(2+)</name>
        <dbReference type="ChEBI" id="CHEBI:29105"/>
        <label>1</label>
    </ligand>
</feature>
<dbReference type="Proteomes" id="UP000051727">
    <property type="component" value="Unassembled WGS sequence"/>
</dbReference>
<keyword evidence="3 13" id="KW-0031">Aminopeptidase</keyword>
<dbReference type="GO" id="GO:0005829">
    <property type="term" value="C:cytosol"/>
    <property type="evidence" value="ECO:0007669"/>
    <property type="project" value="TreeGrafter"/>
</dbReference>
<keyword evidence="7 11" id="KW-0862">Zinc</keyword>
<name>A0A0R2G1Y1_9LACO</name>
<comment type="cofactor">
    <cofactor evidence="11">
        <name>Zn(2+)</name>
        <dbReference type="ChEBI" id="CHEBI:29105"/>
    </cofactor>
    <text evidence="11">Binds 2 Zn(2+) ions per subunit.</text>
</comment>